<dbReference type="InterPro" id="IPR028082">
    <property type="entry name" value="Peripla_BP_I"/>
</dbReference>
<evidence type="ECO:0000259" key="5">
    <source>
        <dbReference type="PROSITE" id="PS50932"/>
    </source>
</evidence>
<evidence type="ECO:0000313" key="7">
    <source>
        <dbReference type="Proteomes" id="UP000490386"/>
    </source>
</evidence>
<evidence type="ECO:0000256" key="4">
    <source>
        <dbReference type="ARBA" id="ARBA00023163"/>
    </source>
</evidence>
<keyword evidence="2" id="KW-0805">Transcription regulation</keyword>
<dbReference type="CDD" id="cd01392">
    <property type="entry name" value="HTH_LacI"/>
    <property type="match status" value="1"/>
</dbReference>
<dbReference type="Pfam" id="PF00356">
    <property type="entry name" value="LacI"/>
    <property type="match status" value="1"/>
</dbReference>
<evidence type="ECO:0000313" key="6">
    <source>
        <dbReference type="EMBL" id="KAB1638975.1"/>
    </source>
</evidence>
<keyword evidence="4" id="KW-0804">Transcription</keyword>
<feature type="domain" description="HTH lacI-type" evidence="5">
    <location>
        <begin position="18"/>
        <end position="73"/>
    </location>
</feature>
<dbReference type="InterPro" id="IPR000843">
    <property type="entry name" value="HTH_LacI"/>
</dbReference>
<dbReference type="Proteomes" id="UP000490386">
    <property type="component" value="Unassembled WGS sequence"/>
</dbReference>
<proteinExistence type="predicted"/>
<dbReference type="InterPro" id="IPR010982">
    <property type="entry name" value="Lambda_DNA-bd_dom_sf"/>
</dbReference>
<keyword evidence="3" id="KW-0238">DNA-binding</keyword>
<dbReference type="AlphaFoldDB" id="A0A7J5B475"/>
<dbReference type="SUPFAM" id="SSF47413">
    <property type="entry name" value="lambda repressor-like DNA-binding domains"/>
    <property type="match status" value="1"/>
</dbReference>
<accession>A0A7J5B475</accession>
<sequence>MRRNDSAVAPAAGERRVVTLKEVAAEAGVSISTVSRILDERTAQSQSATAVRVREIANELGYRRNVFASQLRRGSTSTIGVLVPRLSDTVMALMYEAIERAAAARGYVAVVATTGDDAEGEQRAAQVLLDRNVDALIIASSRRVDSFPQSLQESGIPLALVLRTDGVSPSSLGDDEVGGYLAVRHLIDLGHRDIALVTGPDFTSSARDRLAGALRAAREAGIEIPPHRIAGDGFRIEHGAAAAERILDGADTPPTAIFAANDNLALGVMAASHRHGLRIGTDLALVGYNDVPLAEALPVPLTSVRTSFDQIATTALELLLTPGAGPVIRRAMPTLIPRASSCPPSR</sequence>
<dbReference type="Pfam" id="PF13377">
    <property type="entry name" value="Peripla_BP_3"/>
    <property type="match status" value="1"/>
</dbReference>
<dbReference type="Gene3D" id="1.10.260.40">
    <property type="entry name" value="lambda repressor-like DNA-binding domains"/>
    <property type="match status" value="1"/>
</dbReference>
<evidence type="ECO:0000256" key="3">
    <source>
        <dbReference type="ARBA" id="ARBA00023125"/>
    </source>
</evidence>
<dbReference type="PROSITE" id="PS00356">
    <property type="entry name" value="HTH_LACI_1"/>
    <property type="match status" value="1"/>
</dbReference>
<dbReference type="GO" id="GO:0000976">
    <property type="term" value="F:transcription cis-regulatory region binding"/>
    <property type="evidence" value="ECO:0007669"/>
    <property type="project" value="TreeGrafter"/>
</dbReference>
<dbReference type="GO" id="GO:0003700">
    <property type="term" value="F:DNA-binding transcription factor activity"/>
    <property type="evidence" value="ECO:0007669"/>
    <property type="project" value="TreeGrafter"/>
</dbReference>
<name>A0A7J5B475_9MICO</name>
<evidence type="ECO:0000256" key="2">
    <source>
        <dbReference type="ARBA" id="ARBA00023015"/>
    </source>
</evidence>
<reference evidence="6 7" key="1">
    <citation type="submission" date="2019-09" db="EMBL/GenBank/DDBJ databases">
        <title>Phylogeny of genus Pseudoclavibacter and closely related genus.</title>
        <authorList>
            <person name="Li Y."/>
        </authorList>
    </citation>
    <scope>NUCLEOTIDE SEQUENCE [LARGE SCALE GENOMIC DNA]</scope>
    <source>
        <strain evidence="6 7">THG-MD12</strain>
    </source>
</reference>
<evidence type="ECO:0000256" key="1">
    <source>
        <dbReference type="ARBA" id="ARBA00022491"/>
    </source>
</evidence>
<protein>
    <submittedName>
        <fullName evidence="6">Substrate-binding domain-containing protein</fullName>
    </submittedName>
</protein>
<keyword evidence="1" id="KW-0678">Repressor</keyword>
<dbReference type="RefSeq" id="WP_151422013.1">
    <property type="nucleotide sequence ID" value="NZ_CANKVH010000004.1"/>
</dbReference>
<dbReference type="PROSITE" id="PS50932">
    <property type="entry name" value="HTH_LACI_2"/>
    <property type="match status" value="1"/>
</dbReference>
<keyword evidence="7" id="KW-1185">Reference proteome</keyword>
<dbReference type="InterPro" id="IPR046335">
    <property type="entry name" value="LacI/GalR-like_sensor"/>
</dbReference>
<dbReference type="EMBL" id="WBJX01000001">
    <property type="protein sequence ID" value="KAB1638975.1"/>
    <property type="molecule type" value="Genomic_DNA"/>
</dbReference>
<dbReference type="PANTHER" id="PTHR30146">
    <property type="entry name" value="LACI-RELATED TRANSCRIPTIONAL REPRESSOR"/>
    <property type="match status" value="1"/>
</dbReference>
<dbReference type="SUPFAM" id="SSF53822">
    <property type="entry name" value="Periplasmic binding protein-like I"/>
    <property type="match status" value="1"/>
</dbReference>
<dbReference type="OrthoDB" id="37081at2"/>
<dbReference type="PANTHER" id="PTHR30146:SF148">
    <property type="entry name" value="HTH-TYPE TRANSCRIPTIONAL REPRESSOR PURR-RELATED"/>
    <property type="match status" value="1"/>
</dbReference>
<dbReference type="Gene3D" id="3.40.50.2300">
    <property type="match status" value="2"/>
</dbReference>
<comment type="caution">
    <text evidence="6">The sequence shown here is derived from an EMBL/GenBank/DDBJ whole genome shotgun (WGS) entry which is preliminary data.</text>
</comment>
<organism evidence="6 7">
    <name type="scientific">Pseudoclavibacter terrae</name>
    <dbReference type="NCBI Taxonomy" id="1530195"/>
    <lineage>
        <taxon>Bacteria</taxon>
        <taxon>Bacillati</taxon>
        <taxon>Actinomycetota</taxon>
        <taxon>Actinomycetes</taxon>
        <taxon>Micrococcales</taxon>
        <taxon>Microbacteriaceae</taxon>
        <taxon>Pseudoclavibacter</taxon>
    </lineage>
</organism>
<dbReference type="SMART" id="SM00354">
    <property type="entry name" value="HTH_LACI"/>
    <property type="match status" value="1"/>
</dbReference>
<gene>
    <name evidence="6" type="ORF">F8O03_01070</name>
</gene>